<keyword evidence="1" id="KW-0472">Membrane</keyword>
<protein>
    <submittedName>
        <fullName evidence="3">DUF6644 family protein</fullName>
    </submittedName>
</protein>
<dbReference type="Proteomes" id="UP001497045">
    <property type="component" value="Unassembled WGS sequence"/>
</dbReference>
<keyword evidence="4" id="KW-1185">Reference proteome</keyword>
<evidence type="ECO:0000256" key="1">
    <source>
        <dbReference type="SAM" id="Phobius"/>
    </source>
</evidence>
<gene>
    <name evidence="3" type="ORF">AAEO60_03310</name>
</gene>
<feature type="transmembrane region" description="Helical" evidence="1">
    <location>
        <begin position="20"/>
        <end position="38"/>
    </location>
</feature>
<evidence type="ECO:0000259" key="2">
    <source>
        <dbReference type="Pfam" id="PF20349"/>
    </source>
</evidence>
<name>A0ABU9IB92_9SPHN</name>
<dbReference type="InterPro" id="IPR046586">
    <property type="entry name" value="DUF6644"/>
</dbReference>
<keyword evidence="1" id="KW-0812">Transmembrane</keyword>
<reference evidence="3 4" key="1">
    <citation type="submission" date="2024-04" db="EMBL/GenBank/DDBJ databases">
        <title>Aurantiacibacter sp. DGU6 16S ribosomal RNA gene Genome sequencing and assembly.</title>
        <authorList>
            <person name="Park S."/>
        </authorList>
    </citation>
    <scope>NUCLEOTIDE SEQUENCE [LARGE SCALE GENOMIC DNA]</scope>
    <source>
        <strain evidence="3 4">DGU6</strain>
    </source>
</reference>
<proteinExistence type="predicted"/>
<dbReference type="RefSeq" id="WP_341672221.1">
    <property type="nucleotide sequence ID" value="NZ_JBBYHV010000001.1"/>
</dbReference>
<keyword evidence="1" id="KW-1133">Transmembrane helix</keyword>
<feature type="transmembrane region" description="Helical" evidence="1">
    <location>
        <begin position="155"/>
        <end position="174"/>
    </location>
</feature>
<feature type="transmembrane region" description="Helical" evidence="1">
    <location>
        <begin position="45"/>
        <end position="65"/>
    </location>
</feature>
<feature type="transmembrane region" description="Helical" evidence="1">
    <location>
        <begin position="114"/>
        <end position="135"/>
    </location>
</feature>
<sequence>MFDFLFAVTEWLRTTALLDFAFWITETPLSLFMVENFWMVPAAQVIHILAIAAAFGATLMLTLRTLGVSGAGSTIEETSARYVPWIWWGLLVIVISGLLMLTAEPLRNMINAVFWFKMIFLVVTILITLGFQKRIRAAAAGVGATWVAGGGTKTAAIAILVLWSLIMVCGRWIAYVPV</sequence>
<dbReference type="EMBL" id="JBBYHV010000001">
    <property type="protein sequence ID" value="MEL1249692.1"/>
    <property type="molecule type" value="Genomic_DNA"/>
</dbReference>
<accession>A0ABU9IB92</accession>
<feature type="transmembrane region" description="Helical" evidence="1">
    <location>
        <begin position="85"/>
        <end position="102"/>
    </location>
</feature>
<evidence type="ECO:0000313" key="4">
    <source>
        <dbReference type="Proteomes" id="UP001497045"/>
    </source>
</evidence>
<dbReference type="Pfam" id="PF20349">
    <property type="entry name" value="DUF6644"/>
    <property type="match status" value="1"/>
</dbReference>
<organism evidence="3 4">
    <name type="scientific">Aurantiacibacter gilvus</name>
    <dbReference type="NCBI Taxonomy" id="3139141"/>
    <lineage>
        <taxon>Bacteria</taxon>
        <taxon>Pseudomonadati</taxon>
        <taxon>Pseudomonadota</taxon>
        <taxon>Alphaproteobacteria</taxon>
        <taxon>Sphingomonadales</taxon>
        <taxon>Erythrobacteraceae</taxon>
        <taxon>Aurantiacibacter</taxon>
    </lineage>
</organism>
<evidence type="ECO:0000313" key="3">
    <source>
        <dbReference type="EMBL" id="MEL1249692.1"/>
    </source>
</evidence>
<comment type="caution">
    <text evidence="3">The sequence shown here is derived from an EMBL/GenBank/DDBJ whole genome shotgun (WGS) entry which is preliminary data.</text>
</comment>
<feature type="domain" description="DUF6644" evidence="2">
    <location>
        <begin position="43"/>
        <end position="175"/>
    </location>
</feature>